<dbReference type="InParanoid" id="A0A3N0VEB5"/>
<evidence type="ECO:0000256" key="2">
    <source>
        <dbReference type="ARBA" id="ARBA00022771"/>
    </source>
</evidence>
<dbReference type="PANTHER" id="PTHR33823:SF2">
    <property type="entry name" value="RNA POLYMERASE-BINDING TRANSCRIPTION FACTOR DKSA"/>
    <property type="match status" value="1"/>
</dbReference>
<keyword evidence="9" id="KW-1185">Reference proteome</keyword>
<feature type="region of interest" description="Disordered" evidence="5">
    <location>
        <begin position="1"/>
        <end position="21"/>
    </location>
</feature>
<keyword evidence="1" id="KW-0479">Metal-binding</keyword>
<dbReference type="SUPFAM" id="SSF109635">
    <property type="entry name" value="DnaK suppressor protein DksA, alpha-hairpin domain"/>
    <property type="match status" value="1"/>
</dbReference>
<dbReference type="Pfam" id="PF01258">
    <property type="entry name" value="zf-dskA_traR"/>
    <property type="match status" value="1"/>
</dbReference>
<dbReference type="FunCoup" id="A0A3N0VEB5">
    <property type="interactions" value="345"/>
</dbReference>
<evidence type="ECO:0000313" key="9">
    <source>
        <dbReference type="Proteomes" id="UP000282106"/>
    </source>
</evidence>
<dbReference type="NCBIfam" id="TIGR02420">
    <property type="entry name" value="dksA"/>
    <property type="match status" value="1"/>
</dbReference>
<dbReference type="AlphaFoldDB" id="A0A3N0VEB5"/>
<evidence type="ECO:0000256" key="1">
    <source>
        <dbReference type="ARBA" id="ARBA00022723"/>
    </source>
</evidence>
<dbReference type="InterPro" id="IPR012784">
    <property type="entry name" value="DksA_RNA_pol-bd"/>
</dbReference>
<sequence length="161" mass="18826">MSPAKSVIIAPSAKPKPKPVQLPRGAVLTEQQVRDMPDSEYMNDAQLEFFRQRLIQMKEEVLRREVDAKERLHEREVFADPADRATAEEEHWLDLRLRERESMLLRKVDDALRRIKEKEYGYCEKTGEPIGIPRLLARPTATVIVDVKGLHEKVETHFRDR</sequence>
<dbReference type="InterPro" id="IPR048489">
    <property type="entry name" value="DksA_N"/>
</dbReference>
<evidence type="ECO:0000313" key="8">
    <source>
        <dbReference type="EMBL" id="ROH91015.1"/>
    </source>
</evidence>
<organism evidence="8 9">
    <name type="scientific">Stagnimonas aquatica</name>
    <dbReference type="NCBI Taxonomy" id="2689987"/>
    <lineage>
        <taxon>Bacteria</taxon>
        <taxon>Pseudomonadati</taxon>
        <taxon>Pseudomonadota</taxon>
        <taxon>Gammaproteobacteria</taxon>
        <taxon>Nevskiales</taxon>
        <taxon>Nevskiaceae</taxon>
        <taxon>Stagnimonas</taxon>
    </lineage>
</organism>
<dbReference type="Proteomes" id="UP000282106">
    <property type="component" value="Unassembled WGS sequence"/>
</dbReference>
<reference evidence="8 9" key="1">
    <citation type="submission" date="2018-10" db="EMBL/GenBank/DDBJ databases">
        <authorList>
            <person name="Chen W.-M."/>
        </authorList>
    </citation>
    <scope>NUCLEOTIDE SEQUENCE [LARGE SCALE GENOMIC DNA]</scope>
    <source>
        <strain evidence="8 9">THS-13</strain>
    </source>
</reference>
<evidence type="ECO:0000259" key="7">
    <source>
        <dbReference type="Pfam" id="PF21157"/>
    </source>
</evidence>
<dbReference type="Gene3D" id="1.20.120.910">
    <property type="entry name" value="DksA, coiled-coil domain"/>
    <property type="match status" value="1"/>
</dbReference>
<dbReference type="SUPFAM" id="SSF57716">
    <property type="entry name" value="Glucocorticoid receptor-like (DNA-binding domain)"/>
    <property type="match status" value="1"/>
</dbReference>
<dbReference type="PROSITE" id="PS51128">
    <property type="entry name" value="ZF_DKSA_2"/>
    <property type="match status" value="1"/>
</dbReference>
<evidence type="ECO:0000259" key="6">
    <source>
        <dbReference type="Pfam" id="PF01258"/>
    </source>
</evidence>
<name>A0A3N0VEB5_9GAMM</name>
<dbReference type="InterPro" id="IPR037187">
    <property type="entry name" value="DnaK_N"/>
</dbReference>
<dbReference type="InterPro" id="IPR000962">
    <property type="entry name" value="Znf_DskA_TraR"/>
</dbReference>
<keyword evidence="3" id="KW-0862">Zinc</keyword>
<proteinExistence type="predicted"/>
<comment type="caution">
    <text evidence="8">The sequence shown here is derived from an EMBL/GenBank/DDBJ whole genome shotgun (WGS) entry which is preliminary data.</text>
</comment>
<protein>
    <submittedName>
        <fullName evidence="8">RNA polymerase-binding protein DksA</fullName>
    </submittedName>
</protein>
<dbReference type="EMBL" id="RJVO01000003">
    <property type="protein sequence ID" value="ROH91015.1"/>
    <property type="molecule type" value="Genomic_DNA"/>
</dbReference>
<evidence type="ECO:0000256" key="5">
    <source>
        <dbReference type="SAM" id="MobiDB-lite"/>
    </source>
</evidence>
<feature type="domain" description="DnaK suppressor protein DksA N-terminal" evidence="7">
    <location>
        <begin position="46"/>
        <end position="115"/>
    </location>
</feature>
<keyword evidence="2" id="KW-0863">Zinc-finger</keyword>
<gene>
    <name evidence="8" type="primary">dksA</name>
    <name evidence="8" type="ORF">ED208_08575</name>
</gene>
<dbReference type="Pfam" id="PF21157">
    <property type="entry name" value="DksA_N"/>
    <property type="match status" value="1"/>
</dbReference>
<evidence type="ECO:0000256" key="4">
    <source>
        <dbReference type="PROSITE-ProRule" id="PRU00510"/>
    </source>
</evidence>
<dbReference type="PANTHER" id="PTHR33823">
    <property type="entry name" value="RNA POLYMERASE-BINDING TRANSCRIPTION FACTOR DKSA-RELATED"/>
    <property type="match status" value="1"/>
</dbReference>
<feature type="domain" description="Zinc finger DksA/TraR C4-type" evidence="6">
    <location>
        <begin position="119"/>
        <end position="143"/>
    </location>
</feature>
<accession>A0A3N0VEB5</accession>
<feature type="zinc finger region" description="dksA C4-type" evidence="4">
    <location>
        <begin position="123"/>
        <end position="147"/>
    </location>
</feature>
<evidence type="ECO:0000256" key="3">
    <source>
        <dbReference type="ARBA" id="ARBA00022833"/>
    </source>
</evidence>
<dbReference type="GO" id="GO:0008270">
    <property type="term" value="F:zinc ion binding"/>
    <property type="evidence" value="ECO:0007669"/>
    <property type="project" value="UniProtKB-KW"/>
</dbReference>